<organism evidence="1 2">
    <name type="scientific">Durusdinium trenchii</name>
    <dbReference type="NCBI Taxonomy" id="1381693"/>
    <lineage>
        <taxon>Eukaryota</taxon>
        <taxon>Sar</taxon>
        <taxon>Alveolata</taxon>
        <taxon>Dinophyceae</taxon>
        <taxon>Suessiales</taxon>
        <taxon>Symbiodiniaceae</taxon>
        <taxon>Durusdinium</taxon>
    </lineage>
</organism>
<dbReference type="EMBL" id="CAXAMM010002370">
    <property type="protein sequence ID" value="CAK8995904.1"/>
    <property type="molecule type" value="Genomic_DNA"/>
</dbReference>
<dbReference type="Proteomes" id="UP001642464">
    <property type="component" value="Unassembled WGS sequence"/>
</dbReference>
<evidence type="ECO:0008006" key="3">
    <source>
        <dbReference type="Google" id="ProtNLM"/>
    </source>
</evidence>
<reference evidence="1 2" key="1">
    <citation type="submission" date="2024-02" db="EMBL/GenBank/DDBJ databases">
        <authorList>
            <person name="Chen Y."/>
            <person name="Shah S."/>
            <person name="Dougan E. K."/>
            <person name="Thang M."/>
            <person name="Chan C."/>
        </authorList>
    </citation>
    <scope>NUCLEOTIDE SEQUENCE [LARGE SCALE GENOMIC DNA]</scope>
</reference>
<dbReference type="PANTHER" id="PTHR47909">
    <property type="entry name" value="ALPHA/BETA-HYDROLASES SUPERFAMILY PROTEIN"/>
    <property type="match status" value="1"/>
</dbReference>
<dbReference type="InterPro" id="IPR029058">
    <property type="entry name" value="AB_hydrolase_fold"/>
</dbReference>
<accession>A0ABP0I3P1</accession>
<dbReference type="SUPFAM" id="SSF53474">
    <property type="entry name" value="alpha/beta-Hydrolases"/>
    <property type="match status" value="1"/>
</dbReference>
<evidence type="ECO:0000313" key="2">
    <source>
        <dbReference type="Proteomes" id="UP001642464"/>
    </source>
</evidence>
<evidence type="ECO:0000313" key="1">
    <source>
        <dbReference type="EMBL" id="CAK8995904.1"/>
    </source>
</evidence>
<dbReference type="PANTHER" id="PTHR47909:SF2">
    <property type="entry name" value="GPI INOSITOL-DEACYLASE"/>
    <property type="match status" value="1"/>
</dbReference>
<protein>
    <recommendedName>
        <fullName evidence="3">GPI inositol-deacylase</fullName>
    </recommendedName>
</protein>
<name>A0ABP0I3P1_9DINO</name>
<sequence length="234" mass="25312">MRPILERIDFAVNQVLEDLNTTSISPPSYTLQDFLVDFLTNPGGILKVGGTDDPADYPALTPRGDDFASPASPGSGRRVALVAHSAAGWISRVYLSGVNYGGRSFKGSKKVHSLVCLGSPHFVAENLVFKSLQYLEREEGSALPARDMTRGAYELCGAMPGDDDVDGDGMTPLFSAIALDSADKMVLENVSHAPVYPAFGPSAKLAEERLTKPWYGSPEILKKWFPWLKASTMD</sequence>
<gene>
    <name evidence="1" type="ORF">SCF082_LOCUS4562</name>
</gene>
<dbReference type="Gene3D" id="3.40.50.1820">
    <property type="entry name" value="alpha/beta hydrolase"/>
    <property type="match status" value="1"/>
</dbReference>
<proteinExistence type="predicted"/>
<keyword evidence="2" id="KW-1185">Reference proteome</keyword>
<comment type="caution">
    <text evidence="1">The sequence shown here is derived from an EMBL/GenBank/DDBJ whole genome shotgun (WGS) entry which is preliminary data.</text>
</comment>